<organism evidence="3 4">
    <name type="scientific">Sphaerobolus stellatus (strain SS14)</name>
    <dbReference type="NCBI Taxonomy" id="990650"/>
    <lineage>
        <taxon>Eukaryota</taxon>
        <taxon>Fungi</taxon>
        <taxon>Dikarya</taxon>
        <taxon>Basidiomycota</taxon>
        <taxon>Agaricomycotina</taxon>
        <taxon>Agaricomycetes</taxon>
        <taxon>Phallomycetidae</taxon>
        <taxon>Geastrales</taxon>
        <taxon>Sphaerobolaceae</taxon>
        <taxon>Sphaerobolus</taxon>
    </lineage>
</organism>
<feature type="compositionally biased region" description="Polar residues" evidence="1">
    <location>
        <begin position="582"/>
        <end position="591"/>
    </location>
</feature>
<dbReference type="AlphaFoldDB" id="A0A0C9ULX3"/>
<sequence length="591" mass="65075">MISNLSNWLDLGLNKGLDPETQLSPDQLMLVTGCTYTADWSKAVFRAESKAIKFGVNIGETEFANANFSAAIKVEEACKNWSEKHWGPLRREGDSEPLHRPLDQCLFVRGFKVGTRAWYMSKLSTLGISDGCYLAGIKKRFKNNNDPDSNPSSSSESMHLDGPNANQGSTSGETGSGQNPSSSAEGGAFDSSDGLQEEAVPHESYGLVEEAPVATLEEFIDRLIQDKPVIWLENSVGQIGELDAALGIRDKDYTLSHPGNFVKPSESSIILINTLLKHMADYSFYFDMTQPISSIDLHLKMASLGEKATHPAMTLMGIAIYSNENLSVIAVRNNDGVTVMDVFSALSKAFQLPTRVSITDEKSLSLSASQLEALEQAAHNLLGAVKGDESDKENLGERRVFAGLTEYAEIPNIWFLNTISRETLAISGWRSPFSLELKEAKLADHSVKRRHAENEEEEGELRYLITPISRPLPFPPRINSLPLPPSPSPVPFPAVSFSPFPSSPFPFPFSPSLASHTDHWQTNCMISRSIIDVNSFPFRTQDDTNFESSLNLSTGDNDPQIQTERLEGDDSHFVPPRPPHPSQTVRTENDS</sequence>
<dbReference type="HOGENOM" id="CLU_461634_0_0_1"/>
<dbReference type="OrthoDB" id="3222453at2759"/>
<dbReference type="InterPro" id="IPR046522">
    <property type="entry name" value="DUF6699"/>
</dbReference>
<evidence type="ECO:0000259" key="2">
    <source>
        <dbReference type="Pfam" id="PF20415"/>
    </source>
</evidence>
<feature type="region of interest" description="Disordered" evidence="1">
    <location>
        <begin position="144"/>
        <end position="202"/>
    </location>
</feature>
<evidence type="ECO:0000313" key="4">
    <source>
        <dbReference type="Proteomes" id="UP000054279"/>
    </source>
</evidence>
<feature type="compositionally biased region" description="Polar residues" evidence="1">
    <location>
        <begin position="547"/>
        <end position="563"/>
    </location>
</feature>
<dbReference type="EMBL" id="KN837370">
    <property type="protein sequence ID" value="KIJ26406.1"/>
    <property type="molecule type" value="Genomic_DNA"/>
</dbReference>
<name>A0A0C9ULX3_SPHS4</name>
<evidence type="ECO:0000313" key="3">
    <source>
        <dbReference type="EMBL" id="KIJ26406.1"/>
    </source>
</evidence>
<proteinExistence type="predicted"/>
<dbReference type="Proteomes" id="UP000054279">
    <property type="component" value="Unassembled WGS sequence"/>
</dbReference>
<feature type="compositionally biased region" description="Low complexity" evidence="1">
    <location>
        <begin position="168"/>
        <end position="177"/>
    </location>
</feature>
<reference evidence="3 4" key="1">
    <citation type="submission" date="2014-06" db="EMBL/GenBank/DDBJ databases">
        <title>Evolutionary Origins and Diversification of the Mycorrhizal Mutualists.</title>
        <authorList>
            <consortium name="DOE Joint Genome Institute"/>
            <consortium name="Mycorrhizal Genomics Consortium"/>
            <person name="Kohler A."/>
            <person name="Kuo A."/>
            <person name="Nagy L.G."/>
            <person name="Floudas D."/>
            <person name="Copeland A."/>
            <person name="Barry K.W."/>
            <person name="Cichocki N."/>
            <person name="Veneault-Fourrey C."/>
            <person name="LaButti K."/>
            <person name="Lindquist E.A."/>
            <person name="Lipzen A."/>
            <person name="Lundell T."/>
            <person name="Morin E."/>
            <person name="Murat C."/>
            <person name="Riley R."/>
            <person name="Ohm R."/>
            <person name="Sun H."/>
            <person name="Tunlid A."/>
            <person name="Henrissat B."/>
            <person name="Grigoriev I.V."/>
            <person name="Hibbett D.S."/>
            <person name="Martin F."/>
        </authorList>
    </citation>
    <scope>NUCLEOTIDE SEQUENCE [LARGE SCALE GENOMIC DNA]</scope>
    <source>
        <strain evidence="3 4">SS14</strain>
    </source>
</reference>
<protein>
    <recommendedName>
        <fullName evidence="2">DUF6699 domain-containing protein</fullName>
    </recommendedName>
</protein>
<gene>
    <name evidence="3" type="ORF">M422DRAFT_272507</name>
</gene>
<feature type="compositionally biased region" description="Low complexity" evidence="1">
    <location>
        <begin position="144"/>
        <end position="155"/>
    </location>
</feature>
<accession>A0A0C9ULX3</accession>
<dbReference type="Pfam" id="PF20415">
    <property type="entry name" value="DUF6699"/>
    <property type="match status" value="1"/>
</dbReference>
<feature type="region of interest" description="Disordered" evidence="1">
    <location>
        <begin position="547"/>
        <end position="591"/>
    </location>
</feature>
<evidence type="ECO:0000256" key="1">
    <source>
        <dbReference type="SAM" id="MobiDB-lite"/>
    </source>
</evidence>
<keyword evidence="4" id="KW-1185">Reference proteome</keyword>
<feature type="domain" description="DUF6699" evidence="2">
    <location>
        <begin position="285"/>
        <end position="405"/>
    </location>
</feature>